<dbReference type="GO" id="GO:0016829">
    <property type="term" value="F:lyase activity"/>
    <property type="evidence" value="ECO:0007669"/>
    <property type="project" value="UniProtKB-KW"/>
</dbReference>
<dbReference type="Gene3D" id="3.20.20.60">
    <property type="entry name" value="Phosphoenolpyruvate-binding domains"/>
    <property type="match status" value="1"/>
</dbReference>
<dbReference type="RefSeq" id="WP_311761301.1">
    <property type="nucleotide sequence ID" value="NZ_JAVRQI010000019.1"/>
</dbReference>
<dbReference type="EMBL" id="JAVRQI010000019">
    <property type="protein sequence ID" value="MDT1064213.1"/>
    <property type="molecule type" value="Genomic_DNA"/>
</dbReference>
<dbReference type="InterPro" id="IPR040442">
    <property type="entry name" value="Pyrv_kinase-like_dom_sf"/>
</dbReference>
<accession>A0ABU3EIY1</accession>
<feature type="domain" description="HpcH/HpaI aldolase/citrate lyase" evidence="4">
    <location>
        <begin position="33"/>
        <end position="244"/>
    </location>
</feature>
<dbReference type="Pfam" id="PF03328">
    <property type="entry name" value="HpcH_HpaI"/>
    <property type="match status" value="1"/>
</dbReference>
<dbReference type="InterPro" id="IPR005000">
    <property type="entry name" value="Aldolase/citrate-lyase_domain"/>
</dbReference>
<organism evidence="5 6">
    <name type="scientific">Paracoccus broussonetiae</name>
    <dbReference type="NCBI Taxonomy" id="3075834"/>
    <lineage>
        <taxon>Bacteria</taxon>
        <taxon>Pseudomonadati</taxon>
        <taxon>Pseudomonadota</taxon>
        <taxon>Alphaproteobacteria</taxon>
        <taxon>Rhodobacterales</taxon>
        <taxon>Paracoccaceae</taxon>
        <taxon>Paracoccus</taxon>
    </lineage>
</organism>
<evidence type="ECO:0000259" key="4">
    <source>
        <dbReference type="Pfam" id="PF03328"/>
    </source>
</evidence>
<dbReference type="Proteomes" id="UP001251085">
    <property type="component" value="Unassembled WGS sequence"/>
</dbReference>
<dbReference type="PANTHER" id="PTHR30502">
    <property type="entry name" value="2-KETO-3-DEOXY-L-RHAMNONATE ALDOLASE"/>
    <property type="match status" value="1"/>
</dbReference>
<protein>
    <submittedName>
        <fullName evidence="5">Aldolase/citrate lyase family protein</fullName>
    </submittedName>
</protein>
<keyword evidence="6" id="KW-1185">Reference proteome</keyword>
<reference evidence="6" key="1">
    <citation type="submission" date="2023-07" db="EMBL/GenBank/DDBJ databases">
        <title>Characterization of two Paracoccaceae strains isolated from Phycosphere and proposal of Xinfangfangia lacusdiani sp. nov.</title>
        <authorList>
            <person name="Deng Y."/>
            <person name="Zhang Y.Q."/>
        </authorList>
    </citation>
    <scope>NUCLEOTIDE SEQUENCE [LARGE SCALE GENOMIC DNA]</scope>
    <source>
        <strain evidence="6">CPCC 101403</strain>
    </source>
</reference>
<dbReference type="InterPro" id="IPR050251">
    <property type="entry name" value="HpcH-HpaI_aldolase"/>
</dbReference>
<evidence type="ECO:0000313" key="6">
    <source>
        <dbReference type="Proteomes" id="UP001251085"/>
    </source>
</evidence>
<evidence type="ECO:0000256" key="3">
    <source>
        <dbReference type="ARBA" id="ARBA00023239"/>
    </source>
</evidence>
<comment type="caution">
    <text evidence="5">The sequence shown here is derived from an EMBL/GenBank/DDBJ whole genome shotgun (WGS) entry which is preliminary data.</text>
</comment>
<dbReference type="PANTHER" id="PTHR30502:SF0">
    <property type="entry name" value="PHOSPHOENOLPYRUVATE CARBOXYLASE FAMILY PROTEIN"/>
    <property type="match status" value="1"/>
</dbReference>
<evidence type="ECO:0000313" key="5">
    <source>
        <dbReference type="EMBL" id="MDT1064213.1"/>
    </source>
</evidence>
<proteinExistence type="inferred from homology"/>
<evidence type="ECO:0000256" key="2">
    <source>
        <dbReference type="ARBA" id="ARBA00022723"/>
    </source>
</evidence>
<name>A0ABU3EIY1_9RHOB</name>
<evidence type="ECO:0000256" key="1">
    <source>
        <dbReference type="ARBA" id="ARBA00005568"/>
    </source>
</evidence>
<sequence>MDKIGRLNGIIAALEEGRKPTMAFARAEREEAIQLGLSQLDGVLFEMEHTPYSPSELRDALQFMLNRRRMIDGASLRPDVTPFVRIPANGAEMNTWMAKQVLDQGVYGVVFPHIATAEQARNAVAACRYARPKDAPNYEPKGLRGDAPNTAARYWGLSVPEYYARADVWPLVPEGEIMVIVMIESVEAVENLAEILAVPGIGAIMIGEGDLSQQLGYPRQYEHPVVAEAKRGILAAAKAAGMRVAHPHVTSGNVAEVITEGYDILFAGPSRSYATLEKAKSLM</sequence>
<comment type="similarity">
    <text evidence="1">Belongs to the HpcH/HpaI aldolase family.</text>
</comment>
<keyword evidence="2" id="KW-0479">Metal-binding</keyword>
<dbReference type="SUPFAM" id="SSF51621">
    <property type="entry name" value="Phosphoenolpyruvate/pyruvate domain"/>
    <property type="match status" value="1"/>
</dbReference>
<keyword evidence="3 5" id="KW-0456">Lyase</keyword>
<dbReference type="InterPro" id="IPR015813">
    <property type="entry name" value="Pyrv/PenolPyrv_kinase-like_dom"/>
</dbReference>
<gene>
    <name evidence="5" type="ORF">RM190_20285</name>
</gene>